<reference evidence="3" key="1">
    <citation type="submission" date="2016-01" db="EMBL/GenBank/DDBJ databases">
        <authorList>
            <person name="Mitreva M."/>
            <person name="Pepin K.H."/>
            <person name="Mihindukulasuriya K.A."/>
            <person name="Fulton R."/>
            <person name="Fronick C."/>
            <person name="O'Laughlin M."/>
            <person name="Miner T."/>
            <person name="Herter B."/>
            <person name="Rosa B.A."/>
            <person name="Cordes M."/>
            <person name="Tomlinson C."/>
            <person name="Wollam A."/>
            <person name="Palsikar V.B."/>
            <person name="Mardis E.R."/>
            <person name="Wilson R.K."/>
        </authorList>
    </citation>
    <scope>NUCLEOTIDE SEQUENCE [LARGE SCALE GENOMIC DNA]</scope>
    <source>
        <strain evidence="3">DNF01167</strain>
    </source>
</reference>
<comment type="caution">
    <text evidence="2">The sequence shown here is derived from an EMBL/GenBank/DDBJ whole genome shotgun (WGS) entry which is preliminary data.</text>
</comment>
<feature type="domain" description="YgjP-like metallopeptidase" evidence="1">
    <location>
        <begin position="21"/>
        <end position="223"/>
    </location>
</feature>
<dbReference type="Gene3D" id="3.30.2010.10">
    <property type="entry name" value="Metalloproteases ('zincins'), catalytic domain"/>
    <property type="match status" value="1"/>
</dbReference>
<sequence>MQRVITVDDLIVTVKYRRKMKNIYLKVEKNADIVVSAPPRTPNYIIKELVQENIDEIKLRRTNILKNGHTVKNYVTGEKHYVFGKELTLEVRLGDKNKVTLSNDKLILSVKDKYQDREQIVMRELRKIVYNKCLKFLSKYEKIMNVHAEQLRIKKMKTRWGTCNIEAKRIWINYELVKYPIECLEHTIVHELTHLLETNHTPRFYTLLGKYYPNYRENDKLIKEFSKQLIGR</sequence>
<dbReference type="AlphaFoldDB" id="A0A134A618"/>
<evidence type="ECO:0000313" key="2">
    <source>
        <dbReference type="EMBL" id="KXB63146.1"/>
    </source>
</evidence>
<dbReference type="PANTHER" id="PTHR30399:SF1">
    <property type="entry name" value="UTP PYROPHOSPHATASE"/>
    <property type="match status" value="1"/>
</dbReference>
<dbReference type="RefSeq" id="WP_060913480.1">
    <property type="nucleotide sequence ID" value="NZ_KQ959924.1"/>
</dbReference>
<dbReference type="Proteomes" id="UP000070355">
    <property type="component" value="Unassembled WGS sequence"/>
</dbReference>
<organism evidence="2 3">
    <name type="scientific">Gemella haemolysans</name>
    <dbReference type="NCBI Taxonomy" id="1379"/>
    <lineage>
        <taxon>Bacteria</taxon>
        <taxon>Bacillati</taxon>
        <taxon>Bacillota</taxon>
        <taxon>Bacilli</taxon>
        <taxon>Bacillales</taxon>
        <taxon>Gemellaceae</taxon>
        <taxon>Gemella</taxon>
    </lineage>
</organism>
<dbReference type="PATRIC" id="fig|1379.3.peg.173"/>
<protein>
    <recommendedName>
        <fullName evidence="1">YgjP-like metallopeptidase domain-containing protein</fullName>
    </recommendedName>
</protein>
<dbReference type="InterPro" id="IPR053136">
    <property type="entry name" value="UTP_pyrophosphatase-like"/>
</dbReference>
<dbReference type="OrthoDB" id="9811177at2"/>
<evidence type="ECO:0000313" key="3">
    <source>
        <dbReference type="Proteomes" id="UP000070355"/>
    </source>
</evidence>
<evidence type="ECO:0000259" key="1">
    <source>
        <dbReference type="Pfam" id="PF01863"/>
    </source>
</evidence>
<proteinExistence type="predicted"/>
<dbReference type="EMBL" id="LSDC01000017">
    <property type="protein sequence ID" value="KXB63146.1"/>
    <property type="molecule type" value="Genomic_DNA"/>
</dbReference>
<name>A0A134A618_9BACL</name>
<accession>A0A134A618</accession>
<dbReference type="CDD" id="cd07344">
    <property type="entry name" value="M48_yhfN_like"/>
    <property type="match status" value="1"/>
</dbReference>
<dbReference type="PANTHER" id="PTHR30399">
    <property type="entry name" value="UNCHARACTERIZED PROTEIN YGJP"/>
    <property type="match status" value="1"/>
</dbReference>
<dbReference type="STRING" id="1379.HMPREF3186_00177"/>
<gene>
    <name evidence="2" type="ORF">HMPREF3186_00177</name>
</gene>
<dbReference type="Pfam" id="PF01863">
    <property type="entry name" value="YgjP-like"/>
    <property type="match status" value="1"/>
</dbReference>
<dbReference type="InterPro" id="IPR002725">
    <property type="entry name" value="YgjP-like_metallopeptidase"/>
</dbReference>